<comment type="subcellular location">
    <subcellularLocation>
        <location evidence="1">Cell surface</location>
    </subcellularLocation>
</comment>
<evidence type="ECO:0000256" key="2">
    <source>
        <dbReference type="ARBA" id="ARBA00023287"/>
    </source>
</evidence>
<dbReference type="Pfam" id="PF07963">
    <property type="entry name" value="N_methyl"/>
    <property type="match status" value="1"/>
</dbReference>
<reference evidence="4 5" key="1">
    <citation type="submission" date="2020-07" db="EMBL/GenBank/DDBJ databases">
        <title>Screening of a cold-adapted Planococcus bacterium producing protease in traditional shrimp paste and protease identification by genome sequencing.</title>
        <authorList>
            <person name="Gao R."/>
            <person name="Leng W."/>
            <person name="Chu Q."/>
            <person name="Wu X."/>
            <person name="Liu H."/>
            <person name="Li X."/>
        </authorList>
    </citation>
    <scope>NUCLEOTIDE SEQUENCE [LARGE SCALE GENOMIC DNA]</scope>
    <source>
        <strain evidence="4 5">XJ11</strain>
    </source>
</reference>
<dbReference type="KEGG" id="pdec:H1Q58_06960"/>
<keyword evidence="3" id="KW-0812">Transmembrane</keyword>
<dbReference type="InterPro" id="IPR012902">
    <property type="entry name" value="N_methyl_site"/>
</dbReference>
<sequence length="135" mass="15088">MENENGFTLVEVLASLVIISIVLMSFMAIFSNTNKLAVSNSEKLVVINLADAYLERVKVQADEYIEFPTADKCNSKEMPSFIYNINDKDYRIEVNAYQDSDECRLSLINVVVIVTAVDSNMSSSVEGYIPDVSKD</sequence>
<keyword evidence="5" id="KW-1185">Reference proteome</keyword>
<keyword evidence="3" id="KW-1133">Transmembrane helix</keyword>
<evidence type="ECO:0000256" key="1">
    <source>
        <dbReference type="ARBA" id="ARBA00004241"/>
    </source>
</evidence>
<dbReference type="AlphaFoldDB" id="A0A7D7QWM0"/>
<evidence type="ECO:0000256" key="3">
    <source>
        <dbReference type="SAM" id="Phobius"/>
    </source>
</evidence>
<dbReference type="EMBL" id="CP059540">
    <property type="protein sequence ID" value="QMT18694.1"/>
    <property type="molecule type" value="Genomic_DNA"/>
</dbReference>
<name>A0A7D7QWM0_PLAMR</name>
<gene>
    <name evidence="4" type="ORF">H1Q58_06960</name>
</gene>
<dbReference type="NCBIfam" id="TIGR02532">
    <property type="entry name" value="IV_pilin_GFxxxE"/>
    <property type="match status" value="1"/>
</dbReference>
<dbReference type="RefSeq" id="WP_182093207.1">
    <property type="nucleotide sequence ID" value="NZ_CP059540.1"/>
</dbReference>
<dbReference type="GO" id="GO:0009986">
    <property type="term" value="C:cell surface"/>
    <property type="evidence" value="ECO:0007669"/>
    <property type="project" value="UniProtKB-SubCell"/>
</dbReference>
<dbReference type="Proteomes" id="UP000514716">
    <property type="component" value="Chromosome"/>
</dbReference>
<keyword evidence="2" id="KW-0178">Competence</keyword>
<keyword evidence="3" id="KW-0472">Membrane</keyword>
<proteinExistence type="predicted"/>
<accession>A0A7D7QWM0</accession>
<organism evidence="4 5">
    <name type="scientific">Planococcus maritimus</name>
    <dbReference type="NCBI Taxonomy" id="192421"/>
    <lineage>
        <taxon>Bacteria</taxon>
        <taxon>Bacillati</taxon>
        <taxon>Bacillota</taxon>
        <taxon>Bacilli</taxon>
        <taxon>Bacillales</taxon>
        <taxon>Caryophanaceae</taxon>
        <taxon>Planococcus</taxon>
    </lineage>
</organism>
<feature type="transmembrane region" description="Helical" evidence="3">
    <location>
        <begin position="12"/>
        <end position="30"/>
    </location>
</feature>
<dbReference type="GO" id="GO:0030420">
    <property type="term" value="P:establishment of competence for transformation"/>
    <property type="evidence" value="ECO:0007669"/>
    <property type="project" value="UniProtKB-KW"/>
</dbReference>
<evidence type="ECO:0000313" key="4">
    <source>
        <dbReference type="EMBL" id="QMT18694.1"/>
    </source>
</evidence>
<evidence type="ECO:0000313" key="5">
    <source>
        <dbReference type="Proteomes" id="UP000514716"/>
    </source>
</evidence>
<protein>
    <submittedName>
        <fullName evidence="4">Type II secretion system protein</fullName>
    </submittedName>
</protein>